<dbReference type="PANTHER" id="PTHR34139:SF1">
    <property type="entry name" value="RNASE MJ1380-RELATED"/>
    <property type="match status" value="1"/>
</dbReference>
<comment type="caution">
    <text evidence="7">The sequence shown here is derived from an EMBL/GenBank/DDBJ whole genome shotgun (WGS) entry which is preliminary data.</text>
</comment>
<keyword evidence="4" id="KW-0547">Nucleotide-binding</keyword>
<protein>
    <submittedName>
        <fullName evidence="7">DUF86 domain-containing protein</fullName>
    </submittedName>
</protein>
<dbReference type="InterPro" id="IPR008201">
    <property type="entry name" value="HepT-like"/>
</dbReference>
<organism evidence="7 8">
    <name type="scientific">Laedolimicola ammoniilytica</name>
    <dbReference type="NCBI Taxonomy" id="2981771"/>
    <lineage>
        <taxon>Bacteria</taxon>
        <taxon>Bacillati</taxon>
        <taxon>Bacillota</taxon>
        <taxon>Clostridia</taxon>
        <taxon>Lachnospirales</taxon>
        <taxon>Lachnospiraceae</taxon>
        <taxon>Laedolimicola</taxon>
    </lineage>
</organism>
<dbReference type="InterPro" id="IPR037038">
    <property type="entry name" value="HepT-like_sf"/>
</dbReference>
<dbReference type="InterPro" id="IPR051813">
    <property type="entry name" value="HepT_RNase_toxin"/>
</dbReference>
<reference evidence="7 8" key="1">
    <citation type="journal article" date="2021" name="ISME Commun">
        <title>Automated analysis of genomic sequences facilitates high-throughput and comprehensive description of bacteria.</title>
        <authorList>
            <person name="Hitch T.C.A."/>
        </authorList>
    </citation>
    <scope>NUCLEOTIDE SEQUENCE [LARGE SCALE GENOMIC DNA]</scope>
    <source>
        <strain evidence="7 8">Sanger_04</strain>
    </source>
</reference>
<evidence type="ECO:0000256" key="3">
    <source>
        <dbReference type="ARBA" id="ARBA00022722"/>
    </source>
</evidence>
<evidence type="ECO:0000256" key="4">
    <source>
        <dbReference type="ARBA" id="ARBA00022741"/>
    </source>
</evidence>
<dbReference type="EMBL" id="JAOQKC010000008">
    <property type="protein sequence ID" value="MCU6696700.1"/>
    <property type="molecule type" value="Genomic_DNA"/>
</dbReference>
<dbReference type="Gene3D" id="1.20.120.580">
    <property type="entry name" value="bsu32300-like"/>
    <property type="match status" value="1"/>
</dbReference>
<dbReference type="PANTHER" id="PTHR34139">
    <property type="entry name" value="UPF0331 PROTEIN MJ0127"/>
    <property type="match status" value="1"/>
</dbReference>
<keyword evidence="8" id="KW-1185">Reference proteome</keyword>
<keyword evidence="2" id="KW-1277">Toxin-antitoxin system</keyword>
<comment type="similarity">
    <text evidence="6">Belongs to the HepT RNase toxin family.</text>
</comment>
<evidence type="ECO:0000256" key="1">
    <source>
        <dbReference type="ARBA" id="ARBA00022553"/>
    </source>
</evidence>
<evidence type="ECO:0000256" key="2">
    <source>
        <dbReference type="ARBA" id="ARBA00022649"/>
    </source>
</evidence>
<dbReference type="RefSeq" id="WP_262670696.1">
    <property type="nucleotide sequence ID" value="NZ_JAOQKC010000008.1"/>
</dbReference>
<dbReference type="Proteomes" id="UP001652461">
    <property type="component" value="Unassembled WGS sequence"/>
</dbReference>
<keyword evidence="5" id="KW-0378">Hydrolase</keyword>
<accession>A0ABT2RXG5</accession>
<proteinExistence type="inferred from homology"/>
<evidence type="ECO:0000256" key="5">
    <source>
        <dbReference type="ARBA" id="ARBA00022801"/>
    </source>
</evidence>
<evidence type="ECO:0000313" key="7">
    <source>
        <dbReference type="EMBL" id="MCU6696700.1"/>
    </source>
</evidence>
<name>A0ABT2RXG5_9FIRM</name>
<dbReference type="Pfam" id="PF01934">
    <property type="entry name" value="HepT-like"/>
    <property type="match status" value="1"/>
</dbReference>
<gene>
    <name evidence="7" type="ORF">OCV63_07290</name>
</gene>
<evidence type="ECO:0000256" key="6">
    <source>
        <dbReference type="ARBA" id="ARBA00024207"/>
    </source>
</evidence>
<sequence length="118" mass="14173">MKKSDEERLKKIISTWESLSRQMKERNITKEDLLNDEFSQWAVTTPLYNIGEQVYYLSDELKKNYPEQPWSMVAGLRHRLVHDYDGINWSIIVEVVFEDMEPFVEEVRKILFEITSTR</sequence>
<keyword evidence="3" id="KW-0540">Nuclease</keyword>
<keyword evidence="1" id="KW-0597">Phosphoprotein</keyword>
<evidence type="ECO:0000313" key="8">
    <source>
        <dbReference type="Proteomes" id="UP001652461"/>
    </source>
</evidence>